<dbReference type="InterPro" id="IPR000873">
    <property type="entry name" value="AMP-dep_synth/lig_dom"/>
</dbReference>
<comment type="caution">
    <text evidence="2">The sequence shown here is derived from an EMBL/GenBank/DDBJ whole genome shotgun (WGS) entry which is preliminary data.</text>
</comment>
<feature type="domain" description="AMP-dependent synthetase/ligase" evidence="1">
    <location>
        <begin position="69"/>
        <end position="439"/>
    </location>
</feature>
<reference evidence="2 3" key="1">
    <citation type="journal article" date="2019" name="Int. J. Syst. Evol. Microbiol.">
        <title>The Global Catalogue of Microorganisms (GCM) 10K type strain sequencing project: providing services to taxonomists for standard genome sequencing and annotation.</title>
        <authorList>
            <consortium name="The Broad Institute Genomics Platform"/>
            <consortium name="The Broad Institute Genome Sequencing Center for Infectious Disease"/>
            <person name="Wu L."/>
            <person name="Ma J."/>
        </authorList>
    </citation>
    <scope>NUCLEOTIDE SEQUENCE [LARGE SCALE GENOMIC DNA]</scope>
    <source>
        <strain evidence="2 3">JCM 15608</strain>
    </source>
</reference>
<dbReference type="GO" id="GO:0016874">
    <property type="term" value="F:ligase activity"/>
    <property type="evidence" value="ECO:0007669"/>
    <property type="project" value="UniProtKB-KW"/>
</dbReference>
<name>A0ABN1L8W3_9GAMM</name>
<dbReference type="InterPro" id="IPR054910">
    <property type="entry name" value="OlefBLtnSynShew"/>
</dbReference>
<proteinExistence type="predicted"/>
<protein>
    <submittedName>
        <fullName evidence="2">Fatty acid CoA ligase family protein</fullName>
    </submittedName>
</protein>
<accession>A0ABN1L8W3</accession>
<gene>
    <name evidence="2" type="ORF">GCM10009111_25400</name>
</gene>
<dbReference type="NCBIfam" id="NF045785">
    <property type="entry name" value="OlefBLtnSynShew"/>
    <property type="match status" value="1"/>
</dbReference>
<dbReference type="SUPFAM" id="SSF56801">
    <property type="entry name" value="Acetyl-CoA synthetase-like"/>
    <property type="match status" value="1"/>
</dbReference>
<evidence type="ECO:0000259" key="1">
    <source>
        <dbReference type="Pfam" id="PF00501"/>
    </source>
</evidence>
<keyword evidence="2" id="KW-0436">Ligase</keyword>
<dbReference type="InterPro" id="IPR050237">
    <property type="entry name" value="ATP-dep_AMP-bd_enzyme"/>
</dbReference>
<dbReference type="Proteomes" id="UP001500021">
    <property type="component" value="Unassembled WGS sequence"/>
</dbReference>
<dbReference type="PANTHER" id="PTHR43767">
    <property type="entry name" value="LONG-CHAIN-FATTY-ACID--COA LIGASE"/>
    <property type="match status" value="1"/>
</dbReference>
<dbReference type="InterPro" id="IPR020845">
    <property type="entry name" value="AMP-binding_CS"/>
</dbReference>
<dbReference type="EMBL" id="BAAAFA010000008">
    <property type="protein sequence ID" value="GAA0820230.1"/>
    <property type="molecule type" value="Genomic_DNA"/>
</dbReference>
<dbReference type="RefSeq" id="WP_343817895.1">
    <property type="nucleotide sequence ID" value="NZ_BAAAFA010000008.1"/>
</dbReference>
<dbReference type="Pfam" id="PF00501">
    <property type="entry name" value="AMP-binding"/>
    <property type="match status" value="1"/>
</dbReference>
<organism evidence="2 3">
    <name type="scientific">Colwellia asteriadis</name>
    <dbReference type="NCBI Taxonomy" id="517723"/>
    <lineage>
        <taxon>Bacteria</taxon>
        <taxon>Pseudomonadati</taxon>
        <taxon>Pseudomonadota</taxon>
        <taxon>Gammaproteobacteria</taxon>
        <taxon>Alteromonadales</taxon>
        <taxon>Colwelliaceae</taxon>
        <taxon>Colwellia</taxon>
    </lineage>
</organism>
<dbReference type="PANTHER" id="PTHR43767:SF1">
    <property type="entry name" value="NONRIBOSOMAL PEPTIDE SYNTHASE PES1 (EUROFUNG)-RELATED"/>
    <property type="match status" value="1"/>
</dbReference>
<dbReference type="CDD" id="cd05910">
    <property type="entry name" value="FACL_like_1"/>
    <property type="match status" value="1"/>
</dbReference>
<dbReference type="InterPro" id="IPR042099">
    <property type="entry name" value="ANL_N_sf"/>
</dbReference>
<dbReference type="NCBIfam" id="NF006754">
    <property type="entry name" value="PRK09274.1"/>
    <property type="match status" value="1"/>
</dbReference>
<dbReference type="Gene3D" id="3.40.50.12780">
    <property type="entry name" value="N-terminal domain of ligase-like"/>
    <property type="match status" value="1"/>
</dbReference>
<evidence type="ECO:0000313" key="2">
    <source>
        <dbReference type="EMBL" id="GAA0820230.1"/>
    </source>
</evidence>
<keyword evidence="3" id="KW-1185">Reference proteome</keyword>
<sequence>MDNLNNDNNQAKIDVSNVTSSSAILSDANLCRHLASAAKLTPNNLAVSVQRYRGFNRNALNANVNKLFYDELSFAQLHQQSDAIAHALLAYGIKRGMKAVLMVTPSIDFFSLTFALFKAGIVPILVDPGMGVKNLKQCFAESAPDVFIGIPKAHIARKLFGWGKNSVKLLLTVGGSNTLATIIGGLTLNRLLKKHPSVEPFPMAKLSDDEISAILFTSGSTGTPKGVVYSHKMFEAQISALKNDYGIVAGERDLATFPLFSLFGPALGMASIVPDMDASKPIKANPAFIFAAIEKYQCTNLFANPALIEVLGQAGSKVNGQPHQLLSLKRVISAGAPATLSSIKRFIPLLSSHVEVLTSYGATESLPLTQIGSNELLTTTDITDNGGGICVGRAIDGVEISIIAITDDVIDTWHDDLALPKNTIGEIVVSGDMVSHSYYQRDTATEQAKIYSHVAGTNKLEHHKTTVRHRMGDLGYQDSQGRLWMCGRKAHRVDTPNKQYFSIPCERIFNTHGDVKRTALVSVTLLGAKTPLLCIELTSKGKKISAQAQQQLFSDLFAIALKHPQTKGIKHFLIHPDFPVDIRHNAKIFREKLAVWAQTHYE</sequence>
<evidence type="ECO:0000313" key="3">
    <source>
        <dbReference type="Proteomes" id="UP001500021"/>
    </source>
</evidence>
<dbReference type="PROSITE" id="PS00455">
    <property type="entry name" value="AMP_BINDING"/>
    <property type="match status" value="1"/>
</dbReference>